<dbReference type="CDD" id="cd04762">
    <property type="entry name" value="HTH_MerR-trunc"/>
    <property type="match status" value="1"/>
</dbReference>
<dbReference type="InterPro" id="IPR001789">
    <property type="entry name" value="Sig_transdc_resp-reg_receiver"/>
</dbReference>
<name>A0ABT8DV31_9BURK</name>
<feature type="domain" description="Response regulatory" evidence="2">
    <location>
        <begin position="75"/>
        <end position="197"/>
    </location>
</feature>
<sequence>MSNEASDKPSYSTIELARRLGVSTPTIQRWVDQGRLLAWKTIGGHRRIDAQSADALVLEMERQASGAAPSASGPSVLIVEDDAIDREIHKTLVESIWPSAKVTLAENGLEALLAIGKSVPDIVMSDIVMPHMDGLQMLRQLTLLEGARPRLLVAVSALKPAQIHKLGGLPPRVLSIAKPVEPEIAGVALASAWQQVR</sequence>
<dbReference type="Pfam" id="PF00072">
    <property type="entry name" value="Response_reg"/>
    <property type="match status" value="1"/>
</dbReference>
<dbReference type="RefSeq" id="WP_290359088.1">
    <property type="nucleotide sequence ID" value="NZ_JAUHHC010000003.1"/>
</dbReference>
<proteinExistence type="predicted"/>
<dbReference type="PANTHER" id="PTHR43228">
    <property type="entry name" value="TWO-COMPONENT RESPONSE REGULATOR"/>
    <property type="match status" value="1"/>
</dbReference>
<evidence type="ECO:0000313" key="4">
    <source>
        <dbReference type="Proteomes" id="UP001228044"/>
    </source>
</evidence>
<dbReference type="InterPro" id="IPR041657">
    <property type="entry name" value="HTH_17"/>
</dbReference>
<dbReference type="Gene3D" id="1.10.1660.10">
    <property type="match status" value="1"/>
</dbReference>
<dbReference type="Gene3D" id="3.40.50.2300">
    <property type="match status" value="1"/>
</dbReference>
<keyword evidence="4" id="KW-1185">Reference proteome</keyword>
<dbReference type="NCBIfam" id="TIGR01764">
    <property type="entry name" value="excise"/>
    <property type="match status" value="1"/>
</dbReference>
<dbReference type="EMBL" id="JAUHHC010000003">
    <property type="protein sequence ID" value="MDN3920764.1"/>
    <property type="molecule type" value="Genomic_DNA"/>
</dbReference>
<dbReference type="Proteomes" id="UP001228044">
    <property type="component" value="Unassembled WGS sequence"/>
</dbReference>
<accession>A0ABT8DV31</accession>
<dbReference type="SMART" id="SM00448">
    <property type="entry name" value="REC"/>
    <property type="match status" value="1"/>
</dbReference>
<feature type="modified residue" description="4-aspartylphosphate" evidence="1">
    <location>
        <position position="126"/>
    </location>
</feature>
<dbReference type="InterPro" id="IPR011006">
    <property type="entry name" value="CheY-like_superfamily"/>
</dbReference>
<dbReference type="Pfam" id="PF12728">
    <property type="entry name" value="HTH_17"/>
    <property type="match status" value="1"/>
</dbReference>
<keyword evidence="1" id="KW-0597">Phosphoprotein</keyword>
<dbReference type="InterPro" id="IPR010093">
    <property type="entry name" value="SinI_DNA-bd"/>
</dbReference>
<evidence type="ECO:0000256" key="1">
    <source>
        <dbReference type="PROSITE-ProRule" id="PRU00169"/>
    </source>
</evidence>
<evidence type="ECO:0000259" key="2">
    <source>
        <dbReference type="PROSITE" id="PS50110"/>
    </source>
</evidence>
<organism evidence="3 4">
    <name type="scientific">Roseateles violae</name>
    <dbReference type="NCBI Taxonomy" id="3058042"/>
    <lineage>
        <taxon>Bacteria</taxon>
        <taxon>Pseudomonadati</taxon>
        <taxon>Pseudomonadota</taxon>
        <taxon>Betaproteobacteria</taxon>
        <taxon>Burkholderiales</taxon>
        <taxon>Sphaerotilaceae</taxon>
        <taxon>Roseateles</taxon>
    </lineage>
</organism>
<dbReference type="SUPFAM" id="SSF46955">
    <property type="entry name" value="Putative DNA-binding domain"/>
    <property type="match status" value="1"/>
</dbReference>
<protein>
    <submittedName>
        <fullName evidence="3">Response regulator</fullName>
    </submittedName>
</protein>
<reference evidence="3 4" key="1">
    <citation type="submission" date="2023-06" db="EMBL/GenBank/DDBJ databases">
        <title>Pelomonas sp. PFR6 16S ribosomal RNA gene Genome sequencing and assembly.</title>
        <authorList>
            <person name="Woo H."/>
        </authorList>
    </citation>
    <scope>NUCLEOTIDE SEQUENCE [LARGE SCALE GENOMIC DNA]</scope>
    <source>
        <strain evidence="3 4">PFR6</strain>
    </source>
</reference>
<comment type="caution">
    <text evidence="3">The sequence shown here is derived from an EMBL/GenBank/DDBJ whole genome shotgun (WGS) entry which is preliminary data.</text>
</comment>
<dbReference type="InterPro" id="IPR009061">
    <property type="entry name" value="DNA-bd_dom_put_sf"/>
</dbReference>
<gene>
    <name evidence="3" type="ORF">QWJ38_10785</name>
</gene>
<dbReference type="PROSITE" id="PS50110">
    <property type="entry name" value="RESPONSE_REGULATORY"/>
    <property type="match status" value="1"/>
</dbReference>
<evidence type="ECO:0000313" key="3">
    <source>
        <dbReference type="EMBL" id="MDN3920764.1"/>
    </source>
</evidence>
<dbReference type="SUPFAM" id="SSF52172">
    <property type="entry name" value="CheY-like"/>
    <property type="match status" value="1"/>
</dbReference>
<dbReference type="InterPro" id="IPR052048">
    <property type="entry name" value="ST_Response_Regulator"/>
</dbReference>
<dbReference type="PANTHER" id="PTHR43228:SF1">
    <property type="entry name" value="TWO-COMPONENT RESPONSE REGULATOR ARR22"/>
    <property type="match status" value="1"/>
</dbReference>